<dbReference type="PROSITE" id="PS50995">
    <property type="entry name" value="HTH_MARR_2"/>
    <property type="match status" value="1"/>
</dbReference>
<gene>
    <name evidence="7" type="ORF">HMPREF0872_04340</name>
</gene>
<feature type="domain" description="HTH marR-type" evidence="6">
    <location>
        <begin position="20"/>
        <end position="151"/>
    </location>
</feature>
<keyword evidence="3" id="KW-0805">Transcription regulation</keyword>
<evidence type="ECO:0000256" key="2">
    <source>
        <dbReference type="ARBA" id="ARBA00022490"/>
    </source>
</evidence>
<dbReference type="GO" id="GO:0003677">
    <property type="term" value="F:DNA binding"/>
    <property type="evidence" value="ECO:0007669"/>
    <property type="project" value="UniProtKB-KW"/>
</dbReference>
<dbReference type="InterPro" id="IPR036390">
    <property type="entry name" value="WH_DNA-bd_sf"/>
</dbReference>
<dbReference type="Proteomes" id="UP000029628">
    <property type="component" value="Unassembled WGS sequence"/>
</dbReference>
<dbReference type="AlphaFoldDB" id="A0A096ALC5"/>
<evidence type="ECO:0000313" key="7">
    <source>
        <dbReference type="EMBL" id="KGF47620.1"/>
    </source>
</evidence>
<comment type="caution">
    <text evidence="7">The sequence shown here is derived from an EMBL/GenBank/DDBJ whole genome shotgun (WGS) entry which is preliminary data.</text>
</comment>
<sequence length="161" mass="18562">MKNELFDLTQFSIDEILLLENQVCFPLYVTAKDVVNAYRPFLEAIDLTYTQYIVMMVLWEVKSLSVRDLGHRLSLDSGTLTPVLKKLEKKGVLTRTRSREDERVVDITITQAGIDLKKVAAKVPEQMNERVQGFSLEEFRQLRTLLNKLQRCLAAGEEKNK</sequence>
<protein>
    <submittedName>
        <fullName evidence="7">MarR family transcriptional regulator</fullName>
    </submittedName>
</protein>
<keyword evidence="5" id="KW-0804">Transcription</keyword>
<evidence type="ECO:0000256" key="5">
    <source>
        <dbReference type="ARBA" id="ARBA00023163"/>
    </source>
</evidence>
<dbReference type="GO" id="GO:0005737">
    <property type="term" value="C:cytoplasm"/>
    <property type="evidence" value="ECO:0007669"/>
    <property type="project" value="UniProtKB-SubCell"/>
</dbReference>
<accession>A0A096ALC5</accession>
<proteinExistence type="predicted"/>
<dbReference type="Pfam" id="PF22381">
    <property type="entry name" value="Staph_reg_Sar_Rot"/>
    <property type="match status" value="1"/>
</dbReference>
<name>A0A096ALC5_9FIRM</name>
<dbReference type="SUPFAM" id="SSF46785">
    <property type="entry name" value="Winged helix' DNA-binding domain"/>
    <property type="match status" value="1"/>
</dbReference>
<evidence type="ECO:0000256" key="4">
    <source>
        <dbReference type="ARBA" id="ARBA00023125"/>
    </source>
</evidence>
<evidence type="ECO:0000256" key="1">
    <source>
        <dbReference type="ARBA" id="ARBA00004496"/>
    </source>
</evidence>
<dbReference type="PANTHER" id="PTHR33164:SF5">
    <property type="entry name" value="ORGANIC HYDROPEROXIDE RESISTANCE TRANSCRIPTIONAL REGULATOR"/>
    <property type="match status" value="1"/>
</dbReference>
<dbReference type="InterPro" id="IPR039422">
    <property type="entry name" value="MarR/SlyA-like"/>
</dbReference>
<dbReference type="PANTHER" id="PTHR33164">
    <property type="entry name" value="TRANSCRIPTIONAL REGULATOR, MARR FAMILY"/>
    <property type="match status" value="1"/>
</dbReference>
<dbReference type="GO" id="GO:0003700">
    <property type="term" value="F:DNA-binding transcription factor activity"/>
    <property type="evidence" value="ECO:0007669"/>
    <property type="project" value="InterPro"/>
</dbReference>
<keyword evidence="4" id="KW-0238">DNA-binding</keyword>
<evidence type="ECO:0000259" key="6">
    <source>
        <dbReference type="PROSITE" id="PS50995"/>
    </source>
</evidence>
<dbReference type="Gene3D" id="1.10.10.10">
    <property type="entry name" value="Winged helix-like DNA-binding domain superfamily/Winged helix DNA-binding domain"/>
    <property type="match status" value="1"/>
</dbReference>
<comment type="subcellular location">
    <subcellularLocation>
        <location evidence="1">Cytoplasm</location>
    </subcellularLocation>
</comment>
<dbReference type="EMBL" id="JRNT01000008">
    <property type="protein sequence ID" value="KGF47620.1"/>
    <property type="molecule type" value="Genomic_DNA"/>
</dbReference>
<dbReference type="GO" id="GO:0006950">
    <property type="term" value="P:response to stress"/>
    <property type="evidence" value="ECO:0007669"/>
    <property type="project" value="TreeGrafter"/>
</dbReference>
<evidence type="ECO:0000313" key="8">
    <source>
        <dbReference type="Proteomes" id="UP000029628"/>
    </source>
</evidence>
<dbReference type="eggNOG" id="COG1846">
    <property type="taxonomic scope" value="Bacteria"/>
</dbReference>
<keyword evidence="8" id="KW-1185">Reference proteome</keyword>
<dbReference type="InterPro" id="IPR055166">
    <property type="entry name" value="Transc_reg_Sar_Rot_HTH"/>
</dbReference>
<dbReference type="InterPro" id="IPR036388">
    <property type="entry name" value="WH-like_DNA-bd_sf"/>
</dbReference>
<dbReference type="PRINTS" id="PR00598">
    <property type="entry name" value="HTHMARR"/>
</dbReference>
<dbReference type="SMART" id="SM00347">
    <property type="entry name" value="HTH_MARR"/>
    <property type="match status" value="1"/>
</dbReference>
<dbReference type="FunFam" id="1.10.10.10:FF:000163">
    <property type="entry name" value="MarR family transcriptional regulator"/>
    <property type="match status" value="1"/>
</dbReference>
<dbReference type="RefSeq" id="WP_038152215.1">
    <property type="nucleotide sequence ID" value="NZ_JRNT01000008.1"/>
</dbReference>
<keyword evidence="2" id="KW-0963">Cytoplasm</keyword>
<organism evidence="7 8">
    <name type="scientific">Veillonella montpellierensis DNF00314</name>
    <dbReference type="NCBI Taxonomy" id="1401067"/>
    <lineage>
        <taxon>Bacteria</taxon>
        <taxon>Bacillati</taxon>
        <taxon>Bacillota</taxon>
        <taxon>Negativicutes</taxon>
        <taxon>Veillonellales</taxon>
        <taxon>Veillonellaceae</taxon>
        <taxon>Veillonella</taxon>
    </lineage>
</organism>
<dbReference type="InterPro" id="IPR000835">
    <property type="entry name" value="HTH_MarR-typ"/>
</dbReference>
<reference evidence="7 8" key="1">
    <citation type="submission" date="2014-07" db="EMBL/GenBank/DDBJ databases">
        <authorList>
            <person name="McCorrison J."/>
            <person name="Sanka R."/>
            <person name="Torralba M."/>
            <person name="Gillis M."/>
            <person name="Haft D.H."/>
            <person name="Methe B."/>
            <person name="Sutton G."/>
            <person name="Nelson K.E."/>
        </authorList>
    </citation>
    <scope>NUCLEOTIDE SEQUENCE [LARGE SCALE GENOMIC DNA]</scope>
    <source>
        <strain evidence="7 8">DNF00314</strain>
    </source>
</reference>
<evidence type="ECO:0000256" key="3">
    <source>
        <dbReference type="ARBA" id="ARBA00023015"/>
    </source>
</evidence>